<keyword evidence="1" id="KW-1133">Transmembrane helix</keyword>
<feature type="transmembrane region" description="Helical" evidence="1">
    <location>
        <begin position="55"/>
        <end position="72"/>
    </location>
</feature>
<dbReference type="AlphaFoldDB" id="A0A2K8QI04"/>
<dbReference type="RefSeq" id="WP_100848704.1">
    <property type="nucleotide sequence ID" value="NZ_BMJF01000022.1"/>
</dbReference>
<accession>A0A2K8QI04</accession>
<proteinExistence type="predicted"/>
<feature type="transmembrane region" description="Helical" evidence="1">
    <location>
        <begin position="12"/>
        <end position="30"/>
    </location>
</feature>
<feature type="transmembrane region" description="Helical" evidence="1">
    <location>
        <begin position="79"/>
        <end position="99"/>
    </location>
</feature>
<evidence type="ECO:0000256" key="1">
    <source>
        <dbReference type="SAM" id="Phobius"/>
    </source>
</evidence>
<dbReference type="GeneID" id="300272754"/>
<keyword evidence="3" id="KW-1185">Reference proteome</keyword>
<sequence length="100" mass="11921">MIKQTTKSNLLNFIFILYVVVLFFFINLFTTGEYEWMIGDGSIRSICELPIEDGYFFHTIIPLAMLIPFLFLKKSKTNIAIFFISILYYAWRSFLRFYVC</sequence>
<keyword evidence="1" id="KW-0472">Membrane</keyword>
<evidence type="ECO:0000313" key="2">
    <source>
        <dbReference type="EMBL" id="ATZ92715.1"/>
    </source>
</evidence>
<protein>
    <recommendedName>
        <fullName evidence="4">DUF2645 domain-containing protein</fullName>
    </recommendedName>
</protein>
<name>A0A2K8QI04_9GAMM</name>
<evidence type="ECO:0008006" key="4">
    <source>
        <dbReference type="Google" id="ProtNLM"/>
    </source>
</evidence>
<dbReference type="InterPro" id="IPR022553">
    <property type="entry name" value="DUF2645"/>
</dbReference>
<dbReference type="KEGG" id="dfn:CVE23_01215"/>
<dbReference type="Pfam" id="PF10840">
    <property type="entry name" value="DUF2645"/>
    <property type="match status" value="1"/>
</dbReference>
<dbReference type="EMBL" id="CP025003">
    <property type="protein sequence ID" value="ATZ92715.1"/>
    <property type="molecule type" value="Genomic_DNA"/>
</dbReference>
<organism evidence="2 3">
    <name type="scientific">Dickeya fangzhongdai</name>
    <dbReference type="NCBI Taxonomy" id="1778540"/>
    <lineage>
        <taxon>Bacteria</taxon>
        <taxon>Pseudomonadati</taxon>
        <taxon>Pseudomonadota</taxon>
        <taxon>Gammaproteobacteria</taxon>
        <taxon>Enterobacterales</taxon>
        <taxon>Pectobacteriaceae</taxon>
        <taxon>Dickeya</taxon>
    </lineage>
</organism>
<gene>
    <name evidence="2" type="ORF">CVE23_01215</name>
</gene>
<keyword evidence="1" id="KW-0812">Transmembrane</keyword>
<reference evidence="3" key="1">
    <citation type="journal article" date="2018" name="Genome Announc.">
        <title>Complete genome sequence of a Dickeya fangzhongdai type strain causing bleeding canker of pear tree trunks.</title>
        <authorList>
            <person name="Zhao Y."/>
            <person name="Tian Y."/>
            <person name="Li X."/>
            <person name="Hu B."/>
        </authorList>
    </citation>
    <scope>NUCLEOTIDE SEQUENCE [LARGE SCALE GENOMIC DNA]</scope>
    <source>
        <strain evidence="3">DSM 101947</strain>
    </source>
</reference>
<dbReference type="Proteomes" id="UP000231901">
    <property type="component" value="Chromosome"/>
</dbReference>
<evidence type="ECO:0000313" key="3">
    <source>
        <dbReference type="Proteomes" id="UP000231901"/>
    </source>
</evidence>